<dbReference type="Gene3D" id="6.10.140.2220">
    <property type="match status" value="1"/>
</dbReference>
<feature type="domain" description="MYND-type" evidence="6">
    <location>
        <begin position="378"/>
        <end position="422"/>
    </location>
</feature>
<dbReference type="SUPFAM" id="SSF144232">
    <property type="entry name" value="HIT/MYND zinc finger-like"/>
    <property type="match status" value="1"/>
</dbReference>
<name>A0A8H6M6S8_9AGAR</name>
<evidence type="ECO:0000256" key="4">
    <source>
        <dbReference type="PROSITE-ProRule" id="PRU00134"/>
    </source>
</evidence>
<keyword evidence="5" id="KW-0812">Transmembrane</keyword>
<feature type="transmembrane region" description="Helical" evidence="5">
    <location>
        <begin position="522"/>
        <end position="542"/>
    </location>
</feature>
<evidence type="ECO:0000256" key="1">
    <source>
        <dbReference type="ARBA" id="ARBA00022723"/>
    </source>
</evidence>
<evidence type="ECO:0000313" key="8">
    <source>
        <dbReference type="Proteomes" id="UP000521943"/>
    </source>
</evidence>
<keyword evidence="1" id="KW-0479">Metal-binding</keyword>
<keyword evidence="8" id="KW-1185">Reference proteome</keyword>
<evidence type="ECO:0000259" key="6">
    <source>
        <dbReference type="PROSITE" id="PS50865"/>
    </source>
</evidence>
<comment type="caution">
    <text evidence="7">The sequence shown here is derived from an EMBL/GenBank/DDBJ whole genome shotgun (WGS) entry which is preliminary data.</text>
</comment>
<keyword evidence="2 4" id="KW-0863">Zinc-finger</keyword>
<dbReference type="OrthoDB" id="432970at2759"/>
<dbReference type="InterPro" id="IPR002893">
    <property type="entry name" value="Znf_MYND"/>
</dbReference>
<proteinExistence type="predicted"/>
<protein>
    <recommendedName>
        <fullName evidence="6">MYND-type domain-containing protein</fullName>
    </recommendedName>
</protein>
<dbReference type="Pfam" id="PF01753">
    <property type="entry name" value="zf-MYND"/>
    <property type="match status" value="1"/>
</dbReference>
<sequence>MNAGISDPEMHRAIELVLAALWGSDGFFRFLQEAINDNTNEGPQVSPLISIFQPDLPYFLAWLRFFVINPQPGFPADLANGSQAATRLAILIRCGVHHNTVDPEILTSIVDFSLFIWMAMRKVQLEGRFTHEDYKRYFATRYSPLGLCFDHTNIRNTLFEKVNATATKSVGGLCEHFVYQLSESLAPKDSPDLDITPFRSYVADVTALSRENPTFFQVVLKSGFPALALKLALEARRAQSNRLDIADIAHILFNPITLPVKGSRRLTAQIIDAGLLEIVIEDLISPPKEGGKIFDGWKFQKEMNPLKALLFASYDRRIAKALNAAIESVPAQILQIIESNTTAHEIWVAFVRDFEPYKSALKNITARTMPLCNSLKHCDDSMTESDQGRRDAPKKCAKCQTTFYCSTECQQEDWDSLHRHDCTQSRVARIGQQIKGSWISHRTSMFNILQLEYVINSQLGPGAYGNDWVKRRVWTVNRTVHPVSVHSGTVENAAPYERSGFKLFNDARSQAMLRQVAEDESTILAVCVSALGLCGVATLATFRVKKSPMTVAIDRPKLNFELKSGFCKVLDASGESLII</sequence>
<evidence type="ECO:0000256" key="2">
    <source>
        <dbReference type="ARBA" id="ARBA00022771"/>
    </source>
</evidence>
<evidence type="ECO:0000256" key="5">
    <source>
        <dbReference type="SAM" id="Phobius"/>
    </source>
</evidence>
<organism evidence="7 8">
    <name type="scientific">Ephemerocybe angulata</name>
    <dbReference type="NCBI Taxonomy" id="980116"/>
    <lineage>
        <taxon>Eukaryota</taxon>
        <taxon>Fungi</taxon>
        <taxon>Dikarya</taxon>
        <taxon>Basidiomycota</taxon>
        <taxon>Agaricomycotina</taxon>
        <taxon>Agaricomycetes</taxon>
        <taxon>Agaricomycetidae</taxon>
        <taxon>Agaricales</taxon>
        <taxon>Agaricineae</taxon>
        <taxon>Psathyrellaceae</taxon>
        <taxon>Ephemerocybe</taxon>
    </lineage>
</organism>
<gene>
    <name evidence="7" type="ORF">DFP72DRAFT_1128717</name>
</gene>
<accession>A0A8H6M6S8</accession>
<dbReference type="GO" id="GO:0008270">
    <property type="term" value="F:zinc ion binding"/>
    <property type="evidence" value="ECO:0007669"/>
    <property type="project" value="UniProtKB-KW"/>
</dbReference>
<dbReference type="PROSITE" id="PS50865">
    <property type="entry name" value="ZF_MYND_2"/>
    <property type="match status" value="1"/>
</dbReference>
<keyword evidence="5" id="KW-0472">Membrane</keyword>
<keyword evidence="5" id="KW-1133">Transmembrane helix</keyword>
<dbReference type="Proteomes" id="UP000521943">
    <property type="component" value="Unassembled WGS sequence"/>
</dbReference>
<evidence type="ECO:0000313" key="7">
    <source>
        <dbReference type="EMBL" id="KAF6753422.1"/>
    </source>
</evidence>
<reference evidence="7 8" key="1">
    <citation type="submission" date="2020-07" db="EMBL/GenBank/DDBJ databases">
        <title>Comparative genomics of pyrophilous fungi reveals a link between fire events and developmental genes.</title>
        <authorList>
            <consortium name="DOE Joint Genome Institute"/>
            <person name="Steindorff A.S."/>
            <person name="Carver A."/>
            <person name="Calhoun S."/>
            <person name="Stillman K."/>
            <person name="Liu H."/>
            <person name="Lipzen A."/>
            <person name="Pangilinan J."/>
            <person name="Labutti K."/>
            <person name="Bruns T.D."/>
            <person name="Grigoriev I.V."/>
        </authorList>
    </citation>
    <scope>NUCLEOTIDE SEQUENCE [LARGE SCALE GENOMIC DNA]</scope>
    <source>
        <strain evidence="7 8">CBS 144469</strain>
    </source>
</reference>
<evidence type="ECO:0000256" key="3">
    <source>
        <dbReference type="ARBA" id="ARBA00022833"/>
    </source>
</evidence>
<keyword evidence="3" id="KW-0862">Zinc</keyword>
<dbReference type="EMBL" id="JACGCI010000039">
    <property type="protein sequence ID" value="KAF6753422.1"/>
    <property type="molecule type" value="Genomic_DNA"/>
</dbReference>
<dbReference type="AlphaFoldDB" id="A0A8H6M6S8"/>